<dbReference type="InterPro" id="IPR025846">
    <property type="entry name" value="TBL_N"/>
</dbReference>
<keyword evidence="5" id="KW-1133">Transmembrane helix</keyword>
<evidence type="ECO:0000256" key="6">
    <source>
        <dbReference type="ARBA" id="ARBA00023136"/>
    </source>
</evidence>
<evidence type="ECO:0000256" key="4">
    <source>
        <dbReference type="ARBA" id="ARBA00022968"/>
    </source>
</evidence>
<reference evidence="10" key="1">
    <citation type="submission" date="2025-08" db="UniProtKB">
        <authorList>
            <consortium name="RefSeq"/>
        </authorList>
    </citation>
    <scope>IDENTIFICATION</scope>
    <source>
        <tissue evidence="10">Seedling</tissue>
    </source>
</reference>
<keyword evidence="9" id="KW-1185">Reference proteome</keyword>
<organism evidence="9 10">
    <name type="scientific">Ziziphus jujuba</name>
    <name type="common">Chinese jujube</name>
    <name type="synonym">Ziziphus sativa</name>
    <dbReference type="NCBI Taxonomy" id="326968"/>
    <lineage>
        <taxon>Eukaryota</taxon>
        <taxon>Viridiplantae</taxon>
        <taxon>Streptophyta</taxon>
        <taxon>Embryophyta</taxon>
        <taxon>Tracheophyta</taxon>
        <taxon>Spermatophyta</taxon>
        <taxon>Magnoliopsida</taxon>
        <taxon>eudicotyledons</taxon>
        <taxon>Gunneridae</taxon>
        <taxon>Pentapetalae</taxon>
        <taxon>rosids</taxon>
        <taxon>fabids</taxon>
        <taxon>Rosales</taxon>
        <taxon>Rhamnaceae</taxon>
        <taxon>Paliureae</taxon>
        <taxon>Ziziphus</taxon>
    </lineage>
</organism>
<comment type="similarity">
    <text evidence="2">Belongs to the PC-esterase family. TBL subfamily.</text>
</comment>
<evidence type="ECO:0000256" key="1">
    <source>
        <dbReference type="ARBA" id="ARBA00004167"/>
    </source>
</evidence>
<accession>A0A6P3ZMT0</accession>
<feature type="domain" description="Trichome birefringence-like N-terminal" evidence="8">
    <location>
        <begin position="77"/>
        <end position="130"/>
    </location>
</feature>
<dbReference type="InParanoid" id="A0A6P3ZMT0"/>
<dbReference type="GO" id="GO:0016020">
    <property type="term" value="C:membrane"/>
    <property type="evidence" value="ECO:0007669"/>
    <property type="project" value="UniProtKB-SubCell"/>
</dbReference>
<dbReference type="Pfam" id="PF13839">
    <property type="entry name" value="PC-Esterase"/>
    <property type="match status" value="1"/>
</dbReference>
<dbReference type="Proteomes" id="UP001652623">
    <property type="component" value="Chromosome 4"/>
</dbReference>
<sequence>MKFHTLEAPSGKYPPPNTHIKVLLIALTLSLLTVIPLCLNNSPSSPLPSPESDISSLKSIEQGKNNISGLKSTVPGKNCDVFRGNWVPYPNGTYYTNTSCSMIIDQQNCLKFGRPDTEFLKWRWKPEECELPFFDAVQFLELVRGKSLAFLGDSVGRNQMQSLLCLLSSVAYPEDLSHDYSSNTDYFKRYLYTDYQFTIGTLWAPFLVKFKEADPSGYSFNSIMNLYLDEPDEAWATEVEKFDYVIVSAGQWFFRPLLLSENGQVIGCSTCQKENITDLTPYYAYRNAFRTVFRTLQGLKNYKGVTFLRTFSPAHFENGAWNEGGNCVRTKPFTKEEMKLDGYMLEMYLNQVEELKAAEKQGRKMGLQFRLLDTTEAMLLRPDGHPNYYGRSPHRNMTLADCVHWCLPGPIDTWNEFLLYMLKTEQSS</sequence>
<evidence type="ECO:0000313" key="10">
    <source>
        <dbReference type="RefSeq" id="XP_015880468.3"/>
    </source>
</evidence>
<keyword evidence="6" id="KW-0472">Membrane</keyword>
<evidence type="ECO:0000256" key="5">
    <source>
        <dbReference type="ARBA" id="ARBA00022989"/>
    </source>
</evidence>
<evidence type="ECO:0000259" key="8">
    <source>
        <dbReference type="Pfam" id="PF14416"/>
    </source>
</evidence>
<dbReference type="PANTHER" id="PTHR32285">
    <property type="entry name" value="PROTEIN TRICHOME BIREFRINGENCE-LIKE 9-RELATED"/>
    <property type="match status" value="1"/>
</dbReference>
<dbReference type="SMR" id="A0A6P3ZMT0"/>
<dbReference type="PANTHER" id="PTHR32285:SF13">
    <property type="entry name" value="TRICHOME BIREFRINGENCE-LIKE N-TERMINAL DOMAIN-CONTAINING PROTEIN"/>
    <property type="match status" value="1"/>
</dbReference>
<dbReference type="Pfam" id="PF14416">
    <property type="entry name" value="PMR5N"/>
    <property type="match status" value="1"/>
</dbReference>
<evidence type="ECO:0000256" key="2">
    <source>
        <dbReference type="ARBA" id="ARBA00007727"/>
    </source>
</evidence>
<dbReference type="AlphaFoldDB" id="A0A6P3ZMT0"/>
<evidence type="ECO:0000259" key="7">
    <source>
        <dbReference type="Pfam" id="PF13839"/>
    </source>
</evidence>
<feature type="domain" description="Trichome birefringence-like C-terminal" evidence="7">
    <location>
        <begin position="131"/>
        <end position="420"/>
    </location>
</feature>
<protein>
    <submittedName>
        <fullName evidence="10">Protein trichome birefringence-like 19</fullName>
    </submittedName>
</protein>
<dbReference type="GO" id="GO:0005794">
    <property type="term" value="C:Golgi apparatus"/>
    <property type="evidence" value="ECO:0007669"/>
    <property type="project" value="TreeGrafter"/>
</dbReference>
<proteinExistence type="inferred from homology"/>
<dbReference type="GO" id="GO:0016413">
    <property type="term" value="F:O-acetyltransferase activity"/>
    <property type="evidence" value="ECO:0007669"/>
    <property type="project" value="InterPro"/>
</dbReference>
<dbReference type="KEGG" id="zju:107416493"/>
<evidence type="ECO:0000313" key="9">
    <source>
        <dbReference type="Proteomes" id="UP001652623"/>
    </source>
</evidence>
<comment type="subcellular location">
    <subcellularLocation>
        <location evidence="1">Membrane</location>
        <topology evidence="1">Single-pass membrane protein</topology>
    </subcellularLocation>
</comment>
<dbReference type="InterPro" id="IPR029962">
    <property type="entry name" value="TBL"/>
</dbReference>
<dbReference type="RefSeq" id="XP_015880468.3">
    <property type="nucleotide sequence ID" value="XM_016024982.4"/>
</dbReference>
<keyword evidence="3" id="KW-0812">Transmembrane</keyword>
<dbReference type="InterPro" id="IPR026057">
    <property type="entry name" value="TBL_C"/>
</dbReference>
<dbReference type="GeneID" id="107416493"/>
<gene>
    <name evidence="10" type="primary">LOC107416493</name>
</gene>
<keyword evidence="4" id="KW-0735">Signal-anchor</keyword>
<name>A0A6P3ZMT0_ZIZJJ</name>
<evidence type="ECO:0000256" key="3">
    <source>
        <dbReference type="ARBA" id="ARBA00022692"/>
    </source>
</evidence>